<dbReference type="GO" id="GO:0004519">
    <property type="term" value="F:endonuclease activity"/>
    <property type="evidence" value="ECO:0007669"/>
    <property type="project" value="UniProtKB-KW"/>
</dbReference>
<feature type="domain" description="Endonuclease/exonuclease/phosphatase" evidence="1">
    <location>
        <begin position="23"/>
        <end position="276"/>
    </location>
</feature>
<dbReference type="Gene3D" id="3.60.10.10">
    <property type="entry name" value="Endonuclease/exonuclease/phosphatase"/>
    <property type="match status" value="1"/>
</dbReference>
<dbReference type="OMA" id="FYRPAVW"/>
<dbReference type="EMBL" id="CCYD01000645">
    <property type="protein sequence ID" value="CEG42860.1"/>
    <property type="molecule type" value="Genomic_DNA"/>
</dbReference>
<organism evidence="2 3">
    <name type="scientific">Plasmopara halstedii</name>
    <name type="common">Downy mildew of sunflower</name>
    <dbReference type="NCBI Taxonomy" id="4781"/>
    <lineage>
        <taxon>Eukaryota</taxon>
        <taxon>Sar</taxon>
        <taxon>Stramenopiles</taxon>
        <taxon>Oomycota</taxon>
        <taxon>Peronosporomycetes</taxon>
        <taxon>Peronosporales</taxon>
        <taxon>Peronosporaceae</taxon>
        <taxon>Plasmopara</taxon>
    </lineage>
</organism>
<dbReference type="Pfam" id="PF03372">
    <property type="entry name" value="Exo_endo_phos"/>
    <property type="match status" value="1"/>
</dbReference>
<evidence type="ECO:0000313" key="3">
    <source>
        <dbReference type="Proteomes" id="UP000054928"/>
    </source>
</evidence>
<reference evidence="3" key="1">
    <citation type="submission" date="2014-09" db="EMBL/GenBank/DDBJ databases">
        <authorList>
            <person name="Sharma Rahul"/>
            <person name="Thines Marco"/>
        </authorList>
    </citation>
    <scope>NUCLEOTIDE SEQUENCE [LARGE SCALE GENOMIC DNA]</scope>
</reference>
<evidence type="ECO:0000259" key="1">
    <source>
        <dbReference type="Pfam" id="PF03372"/>
    </source>
</evidence>
<evidence type="ECO:0000313" key="2">
    <source>
        <dbReference type="EMBL" id="CEG42860.1"/>
    </source>
</evidence>
<dbReference type="InterPro" id="IPR036691">
    <property type="entry name" value="Endo/exonu/phosph_ase_sf"/>
</dbReference>
<dbReference type="OrthoDB" id="276515at2759"/>
<protein>
    <submittedName>
        <fullName evidence="2">Endonuclease/exonuclease/phosphatase</fullName>
    </submittedName>
</protein>
<dbReference type="STRING" id="4781.A0A0P1ANA6"/>
<name>A0A0P1ANA6_PLAHL</name>
<keyword evidence="3" id="KW-1185">Reference proteome</keyword>
<dbReference type="AlphaFoldDB" id="A0A0P1ANA6"/>
<sequence length="296" mass="34146">MVSVEEAEQRRMSSPAQQRLKIMTFNVRFAGANDGLNGWDYRKDHVADIINRYRPAIIGTQEGLKSQLTELEGLLAHPYKRFGVEREKNGEFVQIFYDTTVVECLDDGNFWLSESPDTPWTKGWDAANVRMVTWGKFRLCITHQEFFVFNTHLDHVGLKSHEEGSKLLHERIEKIAGRTPLFLLGDFNSYRHTCLYKYLTSQKEGPRLNEAWSEATIQIGDVSHSFHDWAGIKSDTEKDTIRGANHIDWIFYRPQMTVLTTQVIIEDRNGRYPSDHYPVQAEVIIPAPEEASLLQT</sequence>
<keyword evidence="2" id="KW-0269">Exonuclease</keyword>
<keyword evidence="2" id="KW-0255">Endonuclease</keyword>
<dbReference type="PANTHER" id="PTHR12121">
    <property type="entry name" value="CARBON CATABOLITE REPRESSOR PROTEIN 4"/>
    <property type="match status" value="1"/>
</dbReference>
<dbReference type="GO" id="GO:0000175">
    <property type="term" value="F:3'-5'-RNA exonuclease activity"/>
    <property type="evidence" value="ECO:0007669"/>
    <property type="project" value="TreeGrafter"/>
</dbReference>
<accession>A0A0P1ANA6</accession>
<keyword evidence="2" id="KW-0540">Nuclease</keyword>
<dbReference type="InterPro" id="IPR050410">
    <property type="entry name" value="CCR4/nocturin_mRNA_transcr"/>
</dbReference>
<keyword evidence="2" id="KW-0378">Hydrolase</keyword>
<dbReference type="InterPro" id="IPR005135">
    <property type="entry name" value="Endo/exonuclease/phosphatase"/>
</dbReference>
<dbReference type="RefSeq" id="XP_024579229.1">
    <property type="nucleotide sequence ID" value="XM_024728786.1"/>
</dbReference>
<dbReference type="PANTHER" id="PTHR12121:SF36">
    <property type="entry name" value="ENDONUCLEASE_EXONUCLEASE_PHOSPHATASE DOMAIN-CONTAINING PROTEIN"/>
    <property type="match status" value="1"/>
</dbReference>
<proteinExistence type="predicted"/>
<dbReference type="GeneID" id="36408153"/>
<dbReference type="SUPFAM" id="SSF56219">
    <property type="entry name" value="DNase I-like"/>
    <property type="match status" value="1"/>
</dbReference>
<dbReference type="Proteomes" id="UP000054928">
    <property type="component" value="Unassembled WGS sequence"/>
</dbReference>
<dbReference type="CDD" id="cd09083">
    <property type="entry name" value="EEP-1"/>
    <property type="match status" value="1"/>
</dbReference>